<dbReference type="STRING" id="748727.CLJU_c36380"/>
<dbReference type="eggNOG" id="COG2856">
    <property type="taxonomic scope" value="Bacteria"/>
</dbReference>
<feature type="domain" description="IrrE N-terminal-like" evidence="1">
    <location>
        <begin position="395"/>
        <end position="519"/>
    </location>
</feature>
<dbReference type="PANTHER" id="PTHR43236:SF2">
    <property type="entry name" value="BLL0069 PROTEIN"/>
    <property type="match status" value="1"/>
</dbReference>
<dbReference type="InterPro" id="IPR052345">
    <property type="entry name" value="Rad_response_metalloprotease"/>
</dbReference>
<dbReference type="EMBL" id="CP001666">
    <property type="protein sequence ID" value="ADK16679.1"/>
    <property type="molecule type" value="Genomic_DNA"/>
</dbReference>
<dbReference type="Gene3D" id="1.10.10.2910">
    <property type="match status" value="1"/>
</dbReference>
<reference evidence="2 4" key="2">
    <citation type="journal article" date="2010" name="Proc. Natl. Acad. Sci. U.S.A.">
        <title>Clostridium ljungdahlii represents a microbial production platform based on syngas.</title>
        <authorList>
            <person name="Kopke M."/>
            <person name="Held C."/>
            <person name="Hujer S."/>
            <person name="Liesegang H."/>
            <person name="Wiezer A."/>
            <person name="Wollherr A."/>
            <person name="Ehrenreich A."/>
            <person name="Liebl W."/>
            <person name="Gottschalk G."/>
            <person name="Durre P."/>
        </authorList>
    </citation>
    <scope>NUCLEOTIDE SEQUENCE [LARGE SCALE GENOMIC DNA]</scope>
    <source>
        <strain evidence="4">ATCC 55383 / DSM 13528 / PETC</strain>
        <strain evidence="2">DSM 13528</strain>
    </source>
</reference>
<dbReference type="PATRIC" id="fig|748727.19.peg.58"/>
<organism evidence="2 4">
    <name type="scientific">Clostridium ljungdahlii (strain ATCC 55383 / DSM 13528 / PETC)</name>
    <dbReference type="NCBI Taxonomy" id="748727"/>
    <lineage>
        <taxon>Bacteria</taxon>
        <taxon>Bacillati</taxon>
        <taxon>Bacillota</taxon>
        <taxon>Clostridia</taxon>
        <taxon>Eubacteriales</taxon>
        <taxon>Clostridiaceae</taxon>
        <taxon>Clostridium</taxon>
    </lineage>
</organism>
<evidence type="ECO:0000313" key="4">
    <source>
        <dbReference type="Proteomes" id="UP000001656"/>
    </source>
</evidence>
<name>D8GT80_CLOLD</name>
<dbReference type="EMBL" id="LITS01000001">
    <property type="protein sequence ID" value="OAA89452.1"/>
    <property type="molecule type" value="Genomic_DNA"/>
</dbReference>
<evidence type="ECO:0000313" key="2">
    <source>
        <dbReference type="EMBL" id="ADK16679.1"/>
    </source>
</evidence>
<dbReference type="KEGG" id="clj:CLJU_c36380"/>
<evidence type="ECO:0000313" key="3">
    <source>
        <dbReference type="EMBL" id="OAA89452.1"/>
    </source>
</evidence>
<dbReference type="AlphaFoldDB" id="D8GT80"/>
<dbReference type="Proteomes" id="UP000077020">
    <property type="component" value="Unassembled WGS sequence"/>
</dbReference>
<dbReference type="OrthoDB" id="581382at2"/>
<evidence type="ECO:0000259" key="1">
    <source>
        <dbReference type="Pfam" id="PF06114"/>
    </source>
</evidence>
<dbReference type="PANTHER" id="PTHR43236">
    <property type="entry name" value="ANTITOXIN HIGA1"/>
    <property type="match status" value="1"/>
</dbReference>
<proteinExistence type="predicted"/>
<dbReference type="HOGENOM" id="CLU_433271_0_0_9"/>
<keyword evidence="5" id="KW-1185">Reference proteome</keyword>
<dbReference type="Pfam" id="PF06114">
    <property type="entry name" value="Peptidase_M78"/>
    <property type="match status" value="1"/>
</dbReference>
<dbReference type="Proteomes" id="UP000001656">
    <property type="component" value="Chromosome"/>
</dbReference>
<protein>
    <recommendedName>
        <fullName evidence="1">IrrE N-terminal-like domain-containing protein</fullName>
    </recommendedName>
</protein>
<reference evidence="3 5" key="3">
    <citation type="journal article" date="2016" name="Biotechnol. Bioeng.">
        <title>Traits of selected Clostridium strains for syngas fermentation to ethanol.</title>
        <authorList>
            <person name="Martin M.E."/>
            <person name="Richter H."/>
            <person name="Saha S."/>
            <person name="Angenent L.T."/>
        </authorList>
    </citation>
    <scope>NUCLEOTIDE SEQUENCE [LARGE SCALE GENOMIC DNA]</scope>
    <source>
        <strain evidence="3 5">PETC</strain>
    </source>
</reference>
<sequence>MENIGSIIKSLLFNLGKDESIAKNNLKKVALAAWDQSTSDETLKLFVSAYEKVRKNKKEVYFWKCFKAILLEDNDTSTILGMIDLLLEIEAYSFINDKYINEIRECLYKVFLSSSELAIHYELFGYLMNFTQYKTKLIKAIQESKDKYKDLLPSVERICKVDEFMVTFEKMIFSLCNKWDNKVVAFFIPFFEQYAQYIPQIAATIRDYYRNGNKKEEINKFFYKVLICNKEFGYKKEVIELILSIYEAKDLLIDMLSLFKNFVQYAEKSATTVNDDYVNDLSTEICELADYIEVAGVFKNELKNRTSIYDENMIHLIKILKKEKRFVKLENVAARKDVMLDYDDLLLINNIYRAVKNSNRQYSEKLKANLTYNAADMREFLKLNTNNDNLEFAIKKFGIQLYFKDFLKSEFTGCLLRFPYLRKAAIVINGHLTEGRLNFTIAHELGHLVHAVVNTEGTISDPLYLSFFYDKGEKECDKFASELLLPEVYVKQQIKNFDLDFKLISNIANYFHTSIEATICRCIDLSLDRYISVVYENYQMKYFHCNNDYINEFINADLKDKLDNDTIAYKIVNDIKEYGNNYFSSKREEDISIWFDKYVSSFTIKSQVYVQYEENKRIIVLLQLPNKELFY</sequence>
<reference evidence="2" key="1">
    <citation type="submission" date="2009-07" db="EMBL/GenBank/DDBJ databases">
        <authorList>
            <person name="Koepke M."/>
            <person name="Hujer S."/>
            <person name="Held C."/>
            <person name="Wiezer A."/>
            <person name="Liesegang H."/>
            <person name="Ehrenreich A."/>
            <person name="Gottschalk G."/>
            <person name="Duerre P."/>
        </authorList>
    </citation>
    <scope>NUCLEOTIDE SEQUENCE</scope>
    <source>
        <strain evidence="2">DSM 13528</strain>
    </source>
</reference>
<dbReference type="RefSeq" id="WP_013240262.1">
    <property type="nucleotide sequence ID" value="NC_014328.1"/>
</dbReference>
<gene>
    <name evidence="2" type="ordered locus">CLJU_c36380</name>
    <name evidence="3" type="ORF">WX45_01284</name>
</gene>
<evidence type="ECO:0000313" key="5">
    <source>
        <dbReference type="Proteomes" id="UP000077020"/>
    </source>
</evidence>
<dbReference type="InterPro" id="IPR010359">
    <property type="entry name" value="IrrE_HExxH"/>
</dbReference>
<accession>D8GT80</accession>